<evidence type="ECO:0000256" key="2">
    <source>
        <dbReference type="ARBA" id="ARBA00023125"/>
    </source>
</evidence>
<comment type="caution">
    <text evidence="5">The sequence shown here is derived from an EMBL/GenBank/DDBJ whole genome shotgun (WGS) entry which is preliminary data.</text>
</comment>
<dbReference type="InterPro" id="IPR003313">
    <property type="entry name" value="AraC-bd"/>
</dbReference>
<dbReference type="InterPro" id="IPR014710">
    <property type="entry name" value="RmlC-like_jellyroll"/>
</dbReference>
<evidence type="ECO:0000259" key="4">
    <source>
        <dbReference type="PROSITE" id="PS01124"/>
    </source>
</evidence>
<organism evidence="5 6">
    <name type="scientific">Paenibacillus glycanilyticus</name>
    <dbReference type="NCBI Taxonomy" id="126569"/>
    <lineage>
        <taxon>Bacteria</taxon>
        <taxon>Bacillati</taxon>
        <taxon>Bacillota</taxon>
        <taxon>Bacilli</taxon>
        <taxon>Bacillales</taxon>
        <taxon>Paenibacillaceae</taxon>
        <taxon>Paenibacillus</taxon>
    </lineage>
</organism>
<reference evidence="5 6" key="1">
    <citation type="submission" date="2023-03" db="EMBL/GenBank/DDBJ databases">
        <title>Draft genome sequence of the bacteria which degrade cell wall of Tricholomamatutake.</title>
        <authorList>
            <person name="Konishi Y."/>
            <person name="Fukuta Y."/>
            <person name="Shirasaka N."/>
        </authorList>
    </citation>
    <scope>NUCLEOTIDE SEQUENCE [LARGE SCALE GENOMIC DNA]</scope>
    <source>
        <strain evidence="6">mu1</strain>
    </source>
</reference>
<evidence type="ECO:0000256" key="3">
    <source>
        <dbReference type="ARBA" id="ARBA00023163"/>
    </source>
</evidence>
<dbReference type="InterPro" id="IPR018062">
    <property type="entry name" value="HTH_AraC-typ_CS"/>
</dbReference>
<dbReference type="SUPFAM" id="SSF51215">
    <property type="entry name" value="Regulatory protein AraC"/>
    <property type="match status" value="1"/>
</dbReference>
<proteinExistence type="predicted"/>
<dbReference type="SUPFAM" id="SSF46689">
    <property type="entry name" value="Homeodomain-like"/>
    <property type="match status" value="2"/>
</dbReference>
<dbReference type="PANTHER" id="PTHR43280:SF2">
    <property type="entry name" value="HTH-TYPE TRANSCRIPTIONAL REGULATOR EXSA"/>
    <property type="match status" value="1"/>
</dbReference>
<dbReference type="Pfam" id="PF12833">
    <property type="entry name" value="HTH_18"/>
    <property type="match status" value="1"/>
</dbReference>
<evidence type="ECO:0000313" key="6">
    <source>
        <dbReference type="Proteomes" id="UP001157114"/>
    </source>
</evidence>
<name>A0ABQ6GNS3_9BACL</name>
<dbReference type="SMART" id="SM00342">
    <property type="entry name" value="HTH_ARAC"/>
    <property type="match status" value="1"/>
</dbReference>
<feature type="domain" description="HTH araC/xylS-type" evidence="4">
    <location>
        <begin position="190"/>
        <end position="289"/>
    </location>
</feature>
<dbReference type="InterPro" id="IPR018060">
    <property type="entry name" value="HTH_AraC"/>
</dbReference>
<accession>A0ABQ6GNS3</accession>
<dbReference type="Pfam" id="PF02311">
    <property type="entry name" value="AraC_binding"/>
    <property type="match status" value="1"/>
</dbReference>
<dbReference type="RefSeq" id="WP_284242094.1">
    <property type="nucleotide sequence ID" value="NZ_BSSQ01000029.1"/>
</dbReference>
<keyword evidence="2" id="KW-0238">DNA-binding</keyword>
<evidence type="ECO:0000313" key="5">
    <source>
        <dbReference type="EMBL" id="GLX71286.1"/>
    </source>
</evidence>
<dbReference type="InterPro" id="IPR009057">
    <property type="entry name" value="Homeodomain-like_sf"/>
</dbReference>
<dbReference type="Proteomes" id="UP001157114">
    <property type="component" value="Unassembled WGS sequence"/>
</dbReference>
<dbReference type="Gene3D" id="2.60.120.10">
    <property type="entry name" value="Jelly Rolls"/>
    <property type="match status" value="1"/>
</dbReference>
<dbReference type="EMBL" id="BSSQ01000029">
    <property type="protein sequence ID" value="GLX71286.1"/>
    <property type="molecule type" value="Genomic_DNA"/>
</dbReference>
<keyword evidence="3" id="KW-0804">Transcription</keyword>
<keyword evidence="6" id="KW-1185">Reference proteome</keyword>
<dbReference type="PROSITE" id="PS01124">
    <property type="entry name" value="HTH_ARAC_FAMILY_2"/>
    <property type="match status" value="1"/>
</dbReference>
<dbReference type="Gene3D" id="1.10.10.60">
    <property type="entry name" value="Homeodomain-like"/>
    <property type="match status" value="2"/>
</dbReference>
<dbReference type="InterPro" id="IPR037923">
    <property type="entry name" value="HTH-like"/>
</dbReference>
<dbReference type="PANTHER" id="PTHR43280">
    <property type="entry name" value="ARAC-FAMILY TRANSCRIPTIONAL REGULATOR"/>
    <property type="match status" value="1"/>
</dbReference>
<gene>
    <name evidence="5" type="ORF">MU1_56360</name>
</gene>
<sequence length="307" mass="35908">MERIINGIERLSPFVRSVKIMESQYLVGEWLDFDHVYTYIEQGEAEIILDGIHYEVKAGDVILIPPMKLHFIRATSNEPLIQYIFHFDLFHWDDQSTWVETGVNQGQQIEIKPEEEILSEVNPISRIHHALRLELHRRFHILRQEFTGQRPYSHIFMKSLALELLIYFLRNQRESSEGIGTKAKGWASIEKSIVYIQQQFRDPQLKLERISEYAGLSTNHLSSLFKEQLGITIHKYVTHVRIEEAKRKLIENRSSITEISEEVGFTSIHSFSRTFKTIVGLTASQYIESYSYLAVDRHTQTAKLEES</sequence>
<protein>
    <recommendedName>
        <fullName evidence="4">HTH araC/xylS-type domain-containing protein</fullName>
    </recommendedName>
</protein>
<keyword evidence="1" id="KW-0805">Transcription regulation</keyword>
<dbReference type="PROSITE" id="PS00041">
    <property type="entry name" value="HTH_ARAC_FAMILY_1"/>
    <property type="match status" value="1"/>
</dbReference>
<evidence type="ECO:0000256" key="1">
    <source>
        <dbReference type="ARBA" id="ARBA00023015"/>
    </source>
</evidence>